<evidence type="ECO:0000313" key="2">
    <source>
        <dbReference type="EMBL" id="HIS78189.1"/>
    </source>
</evidence>
<organism evidence="2 3">
    <name type="scientific">Candidatus Caccousia stercoris</name>
    <dbReference type="NCBI Taxonomy" id="2840723"/>
    <lineage>
        <taxon>Bacteria</taxon>
        <taxon>Bacillati</taxon>
        <taxon>Bacillota</taxon>
        <taxon>Clostridia</taxon>
        <taxon>Eubacteriales</taxon>
        <taxon>Oscillospiraceae</taxon>
        <taxon>Oscillospiraceae incertae sedis</taxon>
        <taxon>Candidatus Caccousia</taxon>
    </lineage>
</organism>
<dbReference type="SUPFAM" id="SSF100950">
    <property type="entry name" value="NagB/RpiA/CoA transferase-like"/>
    <property type="match status" value="1"/>
</dbReference>
<dbReference type="InterPro" id="IPR014036">
    <property type="entry name" value="DeoR-like_C"/>
</dbReference>
<dbReference type="AlphaFoldDB" id="A0A9D1K100"/>
<evidence type="ECO:0000313" key="3">
    <source>
        <dbReference type="Proteomes" id="UP000824141"/>
    </source>
</evidence>
<proteinExistence type="predicted"/>
<name>A0A9D1K100_9FIRM</name>
<dbReference type="PANTHER" id="PTHR30363:SF44">
    <property type="entry name" value="AGA OPERON TRANSCRIPTIONAL REPRESSOR-RELATED"/>
    <property type="match status" value="1"/>
</dbReference>
<accession>A0A9D1K100</accession>
<dbReference type="EMBL" id="DVJM01000036">
    <property type="protein sequence ID" value="HIS78189.1"/>
    <property type="molecule type" value="Genomic_DNA"/>
</dbReference>
<dbReference type="InterPro" id="IPR037171">
    <property type="entry name" value="NagB/RpiA_transferase-like"/>
</dbReference>
<dbReference type="PANTHER" id="PTHR30363">
    <property type="entry name" value="HTH-TYPE TRANSCRIPTIONAL REGULATOR SRLR-RELATED"/>
    <property type="match status" value="1"/>
</dbReference>
<sequence>MILLGGTTVAGLCKYFRRKRLTVITNSILVFDRMKDNPTTKMVLLGGEYCQEENELKGSLTNNMLLQLGADYLFSGASAFDERRGFLTNEIDSIELYNSCFQAAKNVVMMVDSSKYNANAIAVTASCGKVNYLVSGRELCPDAVKAFQENGIQVLSA</sequence>
<protein>
    <submittedName>
        <fullName evidence="2">DeoR/GlpR transcriptional regulator</fullName>
    </submittedName>
</protein>
<dbReference type="Pfam" id="PF00455">
    <property type="entry name" value="DeoRC"/>
    <property type="match status" value="1"/>
</dbReference>
<feature type="domain" description="DeoR-like transcriptional repressor C-terminal sensor" evidence="1">
    <location>
        <begin position="5"/>
        <end position="135"/>
    </location>
</feature>
<dbReference type="InterPro" id="IPR050313">
    <property type="entry name" value="Carb_Metab_HTH_regulators"/>
</dbReference>
<reference evidence="2" key="2">
    <citation type="journal article" date="2021" name="PeerJ">
        <title>Extensive microbial diversity within the chicken gut microbiome revealed by metagenomics and culture.</title>
        <authorList>
            <person name="Gilroy R."/>
            <person name="Ravi A."/>
            <person name="Getino M."/>
            <person name="Pursley I."/>
            <person name="Horton D.L."/>
            <person name="Alikhan N.F."/>
            <person name="Baker D."/>
            <person name="Gharbi K."/>
            <person name="Hall N."/>
            <person name="Watson M."/>
            <person name="Adriaenssens E.M."/>
            <person name="Foster-Nyarko E."/>
            <person name="Jarju S."/>
            <person name="Secka A."/>
            <person name="Antonio M."/>
            <person name="Oren A."/>
            <person name="Chaudhuri R.R."/>
            <person name="La Ragione R."/>
            <person name="Hildebrand F."/>
            <person name="Pallen M.J."/>
        </authorList>
    </citation>
    <scope>NUCLEOTIDE SEQUENCE</scope>
    <source>
        <strain evidence="2">6086</strain>
    </source>
</reference>
<dbReference type="SMART" id="SM01134">
    <property type="entry name" value="DeoRC"/>
    <property type="match status" value="1"/>
</dbReference>
<gene>
    <name evidence="2" type="ORF">IAD03_02350</name>
</gene>
<reference evidence="2" key="1">
    <citation type="submission" date="2020-10" db="EMBL/GenBank/DDBJ databases">
        <authorList>
            <person name="Gilroy R."/>
        </authorList>
    </citation>
    <scope>NUCLEOTIDE SEQUENCE</scope>
    <source>
        <strain evidence="2">6086</strain>
    </source>
</reference>
<comment type="caution">
    <text evidence="2">The sequence shown here is derived from an EMBL/GenBank/DDBJ whole genome shotgun (WGS) entry which is preliminary data.</text>
</comment>
<evidence type="ECO:0000259" key="1">
    <source>
        <dbReference type="Pfam" id="PF00455"/>
    </source>
</evidence>
<dbReference type="Proteomes" id="UP000824141">
    <property type="component" value="Unassembled WGS sequence"/>
</dbReference>